<dbReference type="GO" id="GO:0008270">
    <property type="term" value="F:zinc ion binding"/>
    <property type="evidence" value="ECO:0007669"/>
    <property type="project" value="InterPro"/>
</dbReference>
<evidence type="ECO:0000313" key="3">
    <source>
        <dbReference type="Proteomes" id="UP000321947"/>
    </source>
</evidence>
<feature type="compositionally biased region" description="Basic and acidic residues" evidence="1">
    <location>
        <begin position="103"/>
        <end position="113"/>
    </location>
</feature>
<dbReference type="SUPFAM" id="SSF57756">
    <property type="entry name" value="Retrovirus zinc finger-like domains"/>
    <property type="match status" value="1"/>
</dbReference>
<dbReference type="EMBL" id="SSTD01013212">
    <property type="protein sequence ID" value="TYK07553.1"/>
    <property type="molecule type" value="Genomic_DNA"/>
</dbReference>
<feature type="compositionally biased region" description="Basic and acidic residues" evidence="1">
    <location>
        <begin position="74"/>
        <end position="86"/>
    </location>
</feature>
<sequence>MDAFTIIGQLKAMFQEQARQERVNTIKAFVNYKLAKGSPVSPYVLKMKSYTAKLNIKSSSEVLMVQKGKNPKKRERDQGKGKEKVVVKASKVDALAVPRPRPKPKEPKPPKEGECYFCKKIEHWKRKCPLYLEELKKNKGSIPSTSGT</sequence>
<organism evidence="2 3">
    <name type="scientific">Cucumis melo var. makuwa</name>
    <name type="common">Oriental melon</name>
    <dbReference type="NCBI Taxonomy" id="1194695"/>
    <lineage>
        <taxon>Eukaryota</taxon>
        <taxon>Viridiplantae</taxon>
        <taxon>Streptophyta</taxon>
        <taxon>Embryophyta</taxon>
        <taxon>Tracheophyta</taxon>
        <taxon>Spermatophyta</taxon>
        <taxon>Magnoliopsida</taxon>
        <taxon>eudicotyledons</taxon>
        <taxon>Gunneridae</taxon>
        <taxon>Pentapetalae</taxon>
        <taxon>rosids</taxon>
        <taxon>fabids</taxon>
        <taxon>Cucurbitales</taxon>
        <taxon>Cucurbitaceae</taxon>
        <taxon>Benincaseae</taxon>
        <taxon>Cucumis</taxon>
    </lineage>
</organism>
<comment type="caution">
    <text evidence="2">The sequence shown here is derived from an EMBL/GenBank/DDBJ whole genome shotgun (WGS) entry which is preliminary data.</text>
</comment>
<dbReference type="AlphaFoldDB" id="A0A5D3C6L2"/>
<name>A0A5D3C6L2_CUCMM</name>
<dbReference type="Proteomes" id="UP000321947">
    <property type="component" value="Unassembled WGS sequence"/>
</dbReference>
<dbReference type="InterPro" id="IPR036875">
    <property type="entry name" value="Znf_CCHC_sf"/>
</dbReference>
<feature type="region of interest" description="Disordered" evidence="1">
    <location>
        <begin position="65"/>
        <end position="113"/>
    </location>
</feature>
<dbReference type="Gene3D" id="4.10.60.10">
    <property type="entry name" value="Zinc finger, CCHC-type"/>
    <property type="match status" value="1"/>
</dbReference>
<gene>
    <name evidence="2" type="ORF">E5676_scaffold544G00230</name>
</gene>
<dbReference type="GO" id="GO:0003676">
    <property type="term" value="F:nucleic acid binding"/>
    <property type="evidence" value="ECO:0007669"/>
    <property type="project" value="InterPro"/>
</dbReference>
<evidence type="ECO:0000256" key="1">
    <source>
        <dbReference type="SAM" id="MobiDB-lite"/>
    </source>
</evidence>
<evidence type="ECO:0000313" key="2">
    <source>
        <dbReference type="EMBL" id="TYK07553.1"/>
    </source>
</evidence>
<proteinExistence type="predicted"/>
<reference evidence="2 3" key="1">
    <citation type="submission" date="2019-08" db="EMBL/GenBank/DDBJ databases">
        <title>Draft genome sequences of two oriental melons (Cucumis melo L. var makuwa).</title>
        <authorList>
            <person name="Kwon S.-Y."/>
        </authorList>
    </citation>
    <scope>NUCLEOTIDE SEQUENCE [LARGE SCALE GENOMIC DNA]</scope>
    <source>
        <strain evidence="3">cv. Chang Bougi</strain>
        <tissue evidence="2">Leaf</tissue>
    </source>
</reference>
<accession>A0A5D3C6L2</accession>
<protein>
    <submittedName>
        <fullName evidence="2">Putative retrotransposon protein</fullName>
    </submittedName>
</protein>